<comment type="caution">
    <text evidence="6">The sequence shown here is derived from an EMBL/GenBank/DDBJ whole genome shotgun (WGS) entry which is preliminary data.</text>
</comment>
<dbReference type="OrthoDB" id="3269467at2759"/>
<name>A0A9P6C4A2_9AGAR</name>
<dbReference type="Pfam" id="PF00069">
    <property type="entry name" value="Pkinase"/>
    <property type="match status" value="1"/>
</dbReference>
<dbReference type="PANTHER" id="PTHR44329:SF288">
    <property type="entry name" value="MITOGEN-ACTIVATED PROTEIN KINASE KINASE KINASE 20"/>
    <property type="match status" value="1"/>
</dbReference>
<dbReference type="InterPro" id="IPR008271">
    <property type="entry name" value="Ser/Thr_kinase_AS"/>
</dbReference>
<dbReference type="SMART" id="SM00220">
    <property type="entry name" value="S_TKc"/>
    <property type="match status" value="1"/>
</dbReference>
<evidence type="ECO:0000256" key="4">
    <source>
        <dbReference type="ARBA" id="ARBA00022840"/>
    </source>
</evidence>
<reference evidence="6" key="1">
    <citation type="submission" date="2020-11" db="EMBL/GenBank/DDBJ databases">
        <authorList>
            <consortium name="DOE Joint Genome Institute"/>
            <person name="Ahrendt S."/>
            <person name="Riley R."/>
            <person name="Andreopoulos W."/>
            <person name="Labutti K."/>
            <person name="Pangilinan J."/>
            <person name="Ruiz-Duenas F.J."/>
            <person name="Barrasa J.M."/>
            <person name="Sanchez-Garcia M."/>
            <person name="Camarero S."/>
            <person name="Miyauchi S."/>
            <person name="Serrano A."/>
            <person name="Linde D."/>
            <person name="Babiker R."/>
            <person name="Drula E."/>
            <person name="Ayuso-Fernandez I."/>
            <person name="Pacheco R."/>
            <person name="Padilla G."/>
            <person name="Ferreira P."/>
            <person name="Barriuso J."/>
            <person name="Kellner H."/>
            <person name="Castanera R."/>
            <person name="Alfaro M."/>
            <person name="Ramirez L."/>
            <person name="Pisabarro A.G."/>
            <person name="Kuo A."/>
            <person name="Tritt A."/>
            <person name="Lipzen A."/>
            <person name="He G."/>
            <person name="Yan M."/>
            <person name="Ng V."/>
            <person name="Cullen D."/>
            <person name="Martin F."/>
            <person name="Rosso M.-N."/>
            <person name="Henrissat B."/>
            <person name="Hibbett D."/>
            <person name="Martinez A.T."/>
            <person name="Grigoriev I.V."/>
        </authorList>
    </citation>
    <scope>NUCLEOTIDE SEQUENCE</scope>
    <source>
        <strain evidence="6">MF-IS2</strain>
    </source>
</reference>
<dbReference type="AlphaFoldDB" id="A0A9P6C4A2"/>
<sequence>MSHNRSHHDFVVDSVHQYNAKNPSVRLILSVPYDTTDESSNDLSLVVSNEEKEIAEGGGKTTEQSVLDFLLTQVLVDEKLYNAMFATRGAEAQRILDLLQQLLDSPGVGDATRRAIVPALLRLSARSGLYPQPLVVDDVQCTSLPVTKGGSSDIYKGEYHCREVCIKVIRQSGPPHPNRRIRVSPKISRRLTHLIRLRYRYSHGKLLSGVGSGIRMSYHFSAFINPVPAFINLVITIMELGSYRPGWRYLGSFPDAPRFPLVHDVVNGLRYLHQNNVVHSDLKGANILITDSGLACITDFGLSSIMYADSTSTQVGGTTRWVAPELLDGGNTGLMRPTYASDMYALASVMFEILTRRVPFYEIHSDALVVRNVIQGTHPDRPEPQMAPELTDDIWRIMLYCWSNTPSDRPMVNLVRTRLLENAPGPSRVESGETVDIDPMPSQVQSGGVAGYLDERHVPLSQSDLAFLRNVIVNEA</sequence>
<dbReference type="InterPro" id="IPR051681">
    <property type="entry name" value="Ser/Thr_Kinases-Pseudokinases"/>
</dbReference>
<keyword evidence="1" id="KW-0808">Transferase</keyword>
<dbReference type="GO" id="GO:0004674">
    <property type="term" value="F:protein serine/threonine kinase activity"/>
    <property type="evidence" value="ECO:0007669"/>
    <property type="project" value="TreeGrafter"/>
</dbReference>
<feature type="domain" description="Protein kinase" evidence="5">
    <location>
        <begin position="140"/>
        <end position="420"/>
    </location>
</feature>
<keyword evidence="7" id="KW-1185">Reference proteome</keyword>
<evidence type="ECO:0000256" key="2">
    <source>
        <dbReference type="ARBA" id="ARBA00022741"/>
    </source>
</evidence>
<evidence type="ECO:0000256" key="3">
    <source>
        <dbReference type="ARBA" id="ARBA00022777"/>
    </source>
</evidence>
<gene>
    <name evidence="6" type="ORF">P691DRAFT_71265</name>
</gene>
<dbReference type="PROSITE" id="PS00108">
    <property type="entry name" value="PROTEIN_KINASE_ST"/>
    <property type="match status" value="1"/>
</dbReference>
<evidence type="ECO:0000313" key="6">
    <source>
        <dbReference type="EMBL" id="KAF9448073.1"/>
    </source>
</evidence>
<evidence type="ECO:0000256" key="1">
    <source>
        <dbReference type="ARBA" id="ARBA00022679"/>
    </source>
</evidence>
<protein>
    <submittedName>
        <fullName evidence="6">Kinase-like protein</fullName>
    </submittedName>
</protein>
<keyword evidence="3 6" id="KW-0418">Kinase</keyword>
<evidence type="ECO:0000313" key="7">
    <source>
        <dbReference type="Proteomes" id="UP000807342"/>
    </source>
</evidence>
<dbReference type="SUPFAM" id="SSF56112">
    <property type="entry name" value="Protein kinase-like (PK-like)"/>
    <property type="match status" value="1"/>
</dbReference>
<dbReference type="Proteomes" id="UP000807342">
    <property type="component" value="Unassembled WGS sequence"/>
</dbReference>
<dbReference type="EMBL" id="MU151174">
    <property type="protein sequence ID" value="KAF9448073.1"/>
    <property type="molecule type" value="Genomic_DNA"/>
</dbReference>
<dbReference type="Gene3D" id="1.10.510.10">
    <property type="entry name" value="Transferase(Phosphotransferase) domain 1"/>
    <property type="match status" value="1"/>
</dbReference>
<keyword evidence="4" id="KW-0067">ATP-binding</keyword>
<proteinExistence type="predicted"/>
<dbReference type="InterPro" id="IPR000719">
    <property type="entry name" value="Prot_kinase_dom"/>
</dbReference>
<dbReference type="InterPro" id="IPR011009">
    <property type="entry name" value="Kinase-like_dom_sf"/>
</dbReference>
<organism evidence="6 7">
    <name type="scientific">Macrolepiota fuliginosa MF-IS2</name>
    <dbReference type="NCBI Taxonomy" id="1400762"/>
    <lineage>
        <taxon>Eukaryota</taxon>
        <taxon>Fungi</taxon>
        <taxon>Dikarya</taxon>
        <taxon>Basidiomycota</taxon>
        <taxon>Agaricomycotina</taxon>
        <taxon>Agaricomycetes</taxon>
        <taxon>Agaricomycetidae</taxon>
        <taxon>Agaricales</taxon>
        <taxon>Agaricineae</taxon>
        <taxon>Agaricaceae</taxon>
        <taxon>Macrolepiota</taxon>
    </lineage>
</organism>
<accession>A0A9P6C4A2</accession>
<dbReference type="PANTHER" id="PTHR44329">
    <property type="entry name" value="SERINE/THREONINE-PROTEIN KINASE TNNI3K-RELATED"/>
    <property type="match status" value="1"/>
</dbReference>
<evidence type="ECO:0000259" key="5">
    <source>
        <dbReference type="PROSITE" id="PS50011"/>
    </source>
</evidence>
<keyword evidence="2" id="KW-0547">Nucleotide-binding</keyword>
<dbReference type="PROSITE" id="PS50011">
    <property type="entry name" value="PROTEIN_KINASE_DOM"/>
    <property type="match status" value="1"/>
</dbReference>
<dbReference type="GO" id="GO:0005524">
    <property type="term" value="F:ATP binding"/>
    <property type="evidence" value="ECO:0007669"/>
    <property type="project" value="UniProtKB-KW"/>
</dbReference>